<evidence type="ECO:0000256" key="1">
    <source>
        <dbReference type="ARBA" id="ARBA00004572"/>
    </source>
</evidence>
<evidence type="ECO:0000256" key="5">
    <source>
        <dbReference type="ARBA" id="ARBA00022692"/>
    </source>
</evidence>
<keyword evidence="5" id="KW-0812">Transmembrane</keyword>
<evidence type="ECO:0000256" key="11">
    <source>
        <dbReference type="ARBA" id="ARBA00023136"/>
    </source>
</evidence>
<accession>T2M5C1</accession>
<feature type="non-terminal residue" evidence="13">
    <location>
        <position position="1"/>
    </location>
</feature>
<evidence type="ECO:0000256" key="6">
    <source>
        <dbReference type="ARBA" id="ARBA00022787"/>
    </source>
</evidence>
<proteinExistence type="evidence at transcript level"/>
<dbReference type="OrthoDB" id="10016939at2759"/>
<evidence type="ECO:0000256" key="12">
    <source>
        <dbReference type="ARBA" id="ARBA00023170"/>
    </source>
</evidence>
<evidence type="ECO:0000256" key="8">
    <source>
        <dbReference type="ARBA" id="ARBA00022989"/>
    </source>
</evidence>
<keyword evidence="11" id="KW-0472">Membrane</keyword>
<evidence type="ECO:0000256" key="2">
    <source>
        <dbReference type="ARBA" id="ARBA00009874"/>
    </source>
</evidence>
<keyword evidence="4" id="KW-0813">Transport</keyword>
<dbReference type="Pfam" id="PF04281">
    <property type="entry name" value="Tom22"/>
    <property type="match status" value="1"/>
</dbReference>
<sequence>KHFGHGLVSFCRCNRSFVQKSTCMMAEYSRNDLKQIENTSDEDIEDETICERLWGLTEMFPETVRNGTHKLTQLSLKGITKAYKFSRSTLWICGTSFVVLALPVLFEIERVQTEEAALMQQRQILLGPGSGAGQQPLQPRR</sequence>
<evidence type="ECO:0000256" key="10">
    <source>
        <dbReference type="ARBA" id="ARBA00023128"/>
    </source>
</evidence>
<evidence type="ECO:0000256" key="7">
    <source>
        <dbReference type="ARBA" id="ARBA00022927"/>
    </source>
</evidence>
<dbReference type="CDD" id="cd22884">
    <property type="entry name" value="TOM22"/>
    <property type="match status" value="1"/>
</dbReference>
<organism evidence="13">
    <name type="scientific">Hydra vulgaris</name>
    <name type="common">Hydra</name>
    <name type="synonym">Hydra attenuata</name>
    <dbReference type="NCBI Taxonomy" id="6087"/>
    <lineage>
        <taxon>Eukaryota</taxon>
        <taxon>Metazoa</taxon>
        <taxon>Cnidaria</taxon>
        <taxon>Hydrozoa</taxon>
        <taxon>Hydroidolina</taxon>
        <taxon>Anthoathecata</taxon>
        <taxon>Aplanulata</taxon>
        <taxon>Hydridae</taxon>
        <taxon>Hydra</taxon>
    </lineage>
</organism>
<keyword evidence="10" id="KW-0496">Mitochondrion</keyword>
<evidence type="ECO:0000256" key="4">
    <source>
        <dbReference type="ARBA" id="ARBA00022448"/>
    </source>
</evidence>
<dbReference type="GO" id="GO:0005741">
    <property type="term" value="C:mitochondrial outer membrane"/>
    <property type="evidence" value="ECO:0007669"/>
    <property type="project" value="UniProtKB-SubCell"/>
</dbReference>
<evidence type="ECO:0000256" key="3">
    <source>
        <dbReference type="ARBA" id="ARBA00016229"/>
    </source>
</evidence>
<dbReference type="EMBL" id="HAAD01000858">
    <property type="protein sequence ID" value="CDG67090.1"/>
    <property type="molecule type" value="mRNA"/>
</dbReference>
<dbReference type="AlphaFoldDB" id="T2M5C1"/>
<keyword evidence="6" id="KW-1000">Mitochondrion outer membrane</keyword>
<reference evidence="13" key="1">
    <citation type="journal article" date="2013" name="Genome Biol. Evol.">
        <title>Punctuated emergences of genetic and phenotypic innovations in eumetazoan, bilaterian, euteleostome, and hominidae ancestors.</title>
        <authorList>
            <person name="Wenger Y."/>
            <person name="Galliot B."/>
        </authorList>
    </citation>
    <scope>NUCLEOTIDE SEQUENCE</scope>
    <source>
        <tissue evidence="13">Whole animals</tissue>
    </source>
</reference>
<keyword evidence="9" id="KW-0811">Translocation</keyword>
<keyword evidence="8" id="KW-1133">Transmembrane helix</keyword>
<comment type="subcellular location">
    <subcellularLocation>
        <location evidence="1">Mitochondrion outer membrane</location>
        <topology evidence="1">Single-pass membrane protein</topology>
    </subcellularLocation>
</comment>
<dbReference type="PANTHER" id="PTHR12504:SF0">
    <property type="entry name" value="MITOCHONDRIAL IMPORT RECEPTOR SUBUNIT TOM22 HOMOLOG"/>
    <property type="match status" value="1"/>
</dbReference>
<gene>
    <name evidence="13" type="primary">TOMM22</name>
</gene>
<evidence type="ECO:0000256" key="9">
    <source>
        <dbReference type="ARBA" id="ARBA00023010"/>
    </source>
</evidence>
<evidence type="ECO:0000313" key="13">
    <source>
        <dbReference type="EMBL" id="CDG67090.1"/>
    </source>
</evidence>
<keyword evidence="12 13" id="KW-0675">Receptor</keyword>
<keyword evidence="7" id="KW-0653">Protein transport</keyword>
<dbReference type="GO" id="GO:0006886">
    <property type="term" value="P:intracellular protein transport"/>
    <property type="evidence" value="ECO:0007669"/>
    <property type="project" value="InterPro"/>
</dbReference>
<dbReference type="PANTHER" id="PTHR12504">
    <property type="entry name" value="MITOCHONDRIAL IMPORT RECEPTOR SUBUNIT TOM22"/>
    <property type="match status" value="1"/>
</dbReference>
<protein>
    <recommendedName>
        <fullName evidence="3">Mitochondrial import receptor subunit TOM22 homolog</fullName>
    </recommendedName>
</protein>
<name>T2M5C1_HYDVU</name>
<comment type="similarity">
    <text evidence="2">Belongs to the Tom22 family.</text>
</comment>
<dbReference type="InterPro" id="IPR005683">
    <property type="entry name" value="Tom22"/>
</dbReference>